<dbReference type="AlphaFoldDB" id="A0A196SF77"/>
<evidence type="ECO:0000256" key="3">
    <source>
        <dbReference type="ARBA" id="ARBA00022968"/>
    </source>
</evidence>
<protein>
    <submittedName>
        <fullName evidence="7">Uncharacterized protein</fullName>
    </submittedName>
</protein>
<dbReference type="EMBL" id="LXWW01000127">
    <property type="protein sequence ID" value="OAO15653.1"/>
    <property type="molecule type" value="Genomic_DNA"/>
</dbReference>
<keyword evidence="3" id="KW-0735">Signal-anchor</keyword>
<evidence type="ECO:0000256" key="5">
    <source>
        <dbReference type="ARBA" id="ARBA00023136"/>
    </source>
</evidence>
<keyword evidence="2" id="KW-0812">Transmembrane</keyword>
<reference evidence="7 8" key="1">
    <citation type="submission" date="2016-05" db="EMBL/GenBank/DDBJ databases">
        <title>Nuclear genome of Blastocystis sp. subtype 1 NandII.</title>
        <authorList>
            <person name="Gentekaki E."/>
            <person name="Curtis B."/>
            <person name="Stairs C."/>
            <person name="Eme L."/>
            <person name="Herman E."/>
            <person name="Klimes V."/>
            <person name="Arias M.C."/>
            <person name="Elias M."/>
            <person name="Hilliou F."/>
            <person name="Klute M."/>
            <person name="Malik S.-B."/>
            <person name="Pightling A."/>
            <person name="Rachubinski R."/>
            <person name="Salas D."/>
            <person name="Schlacht A."/>
            <person name="Suga H."/>
            <person name="Archibald J."/>
            <person name="Ball S.G."/>
            <person name="Clark G."/>
            <person name="Dacks J."/>
            <person name="Van Der Giezen M."/>
            <person name="Tsaousis A."/>
            <person name="Roger A."/>
        </authorList>
    </citation>
    <scope>NUCLEOTIDE SEQUENCE [LARGE SCALE GENOMIC DNA]</scope>
    <source>
        <strain evidence="8">ATCC 50177 / NandII</strain>
    </source>
</reference>
<proteinExistence type="predicted"/>
<keyword evidence="4" id="KW-1133">Transmembrane helix</keyword>
<sequence>MTDFMEPYLMVRLSPDLPLFDDRFVNYGYNKVEYVENLRQAGFSFFILNQAFAMDFPHPDTEFRTAYHNMIHSNSGNPMKDVYNDLQKKFNRDFQYRESFPVCYLRQLAYYEEL</sequence>
<comment type="subcellular location">
    <subcellularLocation>
        <location evidence="1">Membrane</location>
        <topology evidence="1">Single-pass type II membrane protein</topology>
    </subcellularLocation>
</comment>
<dbReference type="GO" id="GO:0016020">
    <property type="term" value="C:membrane"/>
    <property type="evidence" value="ECO:0007669"/>
    <property type="project" value="UniProtKB-SubCell"/>
</dbReference>
<evidence type="ECO:0000256" key="4">
    <source>
        <dbReference type="ARBA" id="ARBA00022989"/>
    </source>
</evidence>
<evidence type="ECO:0000313" key="7">
    <source>
        <dbReference type="EMBL" id="OAO15653.1"/>
    </source>
</evidence>
<dbReference type="PANTHER" id="PTHR12270:SF52">
    <property type="entry name" value="GLYCOSYLTRANSFERASE-LIKE PROTEIN GNT13-RELATED"/>
    <property type="match status" value="1"/>
</dbReference>
<keyword evidence="6" id="KW-0325">Glycoprotein</keyword>
<evidence type="ECO:0000256" key="1">
    <source>
        <dbReference type="ARBA" id="ARBA00004606"/>
    </source>
</evidence>
<organism evidence="7 8">
    <name type="scientific">Blastocystis sp. subtype 1 (strain ATCC 50177 / NandII)</name>
    <dbReference type="NCBI Taxonomy" id="478820"/>
    <lineage>
        <taxon>Eukaryota</taxon>
        <taxon>Sar</taxon>
        <taxon>Stramenopiles</taxon>
        <taxon>Bigyra</taxon>
        <taxon>Opalozoa</taxon>
        <taxon>Opalinata</taxon>
        <taxon>Blastocystidae</taxon>
        <taxon>Blastocystis</taxon>
    </lineage>
</organism>
<name>A0A196SF77_BLAHN</name>
<dbReference type="GO" id="GO:0042285">
    <property type="term" value="F:xylosyltransferase activity"/>
    <property type="evidence" value="ECO:0007669"/>
    <property type="project" value="TreeGrafter"/>
</dbReference>
<accession>A0A196SF77</accession>
<comment type="caution">
    <text evidence="7">The sequence shown here is derived from an EMBL/GenBank/DDBJ whole genome shotgun (WGS) entry which is preliminary data.</text>
</comment>
<evidence type="ECO:0000313" key="8">
    <source>
        <dbReference type="Proteomes" id="UP000078348"/>
    </source>
</evidence>
<dbReference type="GO" id="GO:0035269">
    <property type="term" value="P:protein O-linked glycosylation via mannose"/>
    <property type="evidence" value="ECO:0007669"/>
    <property type="project" value="TreeGrafter"/>
</dbReference>
<dbReference type="GO" id="GO:0015020">
    <property type="term" value="F:glucuronosyltransferase activity"/>
    <property type="evidence" value="ECO:0007669"/>
    <property type="project" value="TreeGrafter"/>
</dbReference>
<dbReference type="OrthoDB" id="9974378at2759"/>
<keyword evidence="8" id="KW-1185">Reference proteome</keyword>
<dbReference type="InterPro" id="IPR051292">
    <property type="entry name" value="Xyl/GlcA_transferase"/>
</dbReference>
<dbReference type="Proteomes" id="UP000078348">
    <property type="component" value="Unassembled WGS sequence"/>
</dbReference>
<evidence type="ECO:0000256" key="6">
    <source>
        <dbReference type="ARBA" id="ARBA00023180"/>
    </source>
</evidence>
<gene>
    <name evidence="7" type="ORF">AV274_2627</name>
</gene>
<dbReference type="PANTHER" id="PTHR12270">
    <property type="entry name" value="GLYCOSYLTRANSFERASE-RELATED"/>
    <property type="match status" value="1"/>
</dbReference>
<evidence type="ECO:0000256" key="2">
    <source>
        <dbReference type="ARBA" id="ARBA00022692"/>
    </source>
</evidence>
<keyword evidence="5" id="KW-0472">Membrane</keyword>